<evidence type="ECO:0008006" key="11">
    <source>
        <dbReference type="Google" id="ProtNLM"/>
    </source>
</evidence>
<dbReference type="Pfam" id="PF00271">
    <property type="entry name" value="Helicase_C"/>
    <property type="match status" value="1"/>
</dbReference>
<dbReference type="PROSITE" id="PS51467">
    <property type="entry name" value="HARP"/>
    <property type="match status" value="1"/>
</dbReference>
<dbReference type="EnsemblMetazoa" id="CapteT109109">
    <property type="protein sequence ID" value="CapteP109109"/>
    <property type="gene ID" value="CapteG109109"/>
</dbReference>
<dbReference type="InterPro" id="IPR049730">
    <property type="entry name" value="SNF2/RAD54-like_C"/>
</dbReference>
<dbReference type="PANTHER" id="PTHR45766">
    <property type="entry name" value="DNA ANNEALING HELICASE AND ENDONUCLEASE ZRANB3 FAMILY MEMBER"/>
    <property type="match status" value="1"/>
</dbReference>
<dbReference type="Proteomes" id="UP000014760">
    <property type="component" value="Unassembled WGS sequence"/>
</dbReference>
<gene>
    <name evidence="8" type="ORF">CAPTEDRAFT_109109</name>
</gene>
<evidence type="ECO:0000256" key="4">
    <source>
        <dbReference type="PROSITE-ProRule" id="PRU00800"/>
    </source>
</evidence>
<dbReference type="GO" id="GO:0006281">
    <property type="term" value="P:DNA repair"/>
    <property type="evidence" value="ECO:0007669"/>
    <property type="project" value="TreeGrafter"/>
</dbReference>
<reference evidence="9" key="3">
    <citation type="submission" date="2015-06" db="UniProtKB">
        <authorList>
            <consortium name="EnsemblMetazoa"/>
        </authorList>
    </citation>
    <scope>IDENTIFICATION</scope>
</reference>
<name>R7UDG2_CAPTE</name>
<dbReference type="SMART" id="SM00490">
    <property type="entry name" value="HELICc"/>
    <property type="match status" value="1"/>
</dbReference>
<feature type="domain" description="HARP" evidence="7">
    <location>
        <begin position="1"/>
        <end position="75"/>
    </location>
</feature>
<dbReference type="Pfam" id="PF07443">
    <property type="entry name" value="HARP"/>
    <property type="match status" value="1"/>
</dbReference>
<evidence type="ECO:0000256" key="3">
    <source>
        <dbReference type="ARBA" id="ARBA00023242"/>
    </source>
</evidence>
<evidence type="ECO:0000313" key="10">
    <source>
        <dbReference type="Proteomes" id="UP000014760"/>
    </source>
</evidence>
<dbReference type="GO" id="GO:0005524">
    <property type="term" value="F:ATP binding"/>
    <property type="evidence" value="ECO:0007669"/>
    <property type="project" value="InterPro"/>
</dbReference>
<dbReference type="OrthoDB" id="605656at2759"/>
<dbReference type="Gene3D" id="3.40.50.10810">
    <property type="entry name" value="Tandem AAA-ATPase domain"/>
    <property type="match status" value="1"/>
</dbReference>
<dbReference type="InterPro" id="IPR014001">
    <property type="entry name" value="Helicase_ATP-bd"/>
</dbReference>
<organism evidence="8">
    <name type="scientific">Capitella teleta</name>
    <name type="common">Polychaete worm</name>
    <dbReference type="NCBI Taxonomy" id="283909"/>
    <lineage>
        <taxon>Eukaryota</taxon>
        <taxon>Metazoa</taxon>
        <taxon>Spiralia</taxon>
        <taxon>Lophotrochozoa</taxon>
        <taxon>Annelida</taxon>
        <taxon>Polychaeta</taxon>
        <taxon>Sedentaria</taxon>
        <taxon>Scolecida</taxon>
        <taxon>Capitellidae</taxon>
        <taxon>Capitella</taxon>
    </lineage>
</organism>
<dbReference type="CDD" id="cd18010">
    <property type="entry name" value="DEXHc_HARP_SMARCAL1"/>
    <property type="match status" value="1"/>
</dbReference>
<dbReference type="HOGENOM" id="CLU_000315_33_3_1"/>
<dbReference type="InterPro" id="IPR010003">
    <property type="entry name" value="HARP_dom"/>
</dbReference>
<dbReference type="InterPro" id="IPR000330">
    <property type="entry name" value="SNF2_N"/>
</dbReference>
<dbReference type="OMA" id="WTNDETK"/>
<dbReference type="InterPro" id="IPR038718">
    <property type="entry name" value="SNF2-like_sf"/>
</dbReference>
<dbReference type="GO" id="GO:0043596">
    <property type="term" value="C:nuclear replication fork"/>
    <property type="evidence" value="ECO:0007669"/>
    <property type="project" value="TreeGrafter"/>
</dbReference>
<keyword evidence="10" id="KW-1185">Reference proteome</keyword>
<evidence type="ECO:0000313" key="8">
    <source>
        <dbReference type="EMBL" id="ELU01833.1"/>
    </source>
</evidence>
<evidence type="ECO:0000259" key="5">
    <source>
        <dbReference type="PROSITE" id="PS51192"/>
    </source>
</evidence>
<dbReference type="EMBL" id="AMQN01009098">
    <property type="status" value="NOT_ANNOTATED_CDS"/>
    <property type="molecule type" value="Genomic_DNA"/>
</dbReference>
<accession>R7UDG2</accession>
<dbReference type="Pfam" id="PF00176">
    <property type="entry name" value="SNF2-rel_dom"/>
    <property type="match status" value="1"/>
</dbReference>
<dbReference type="PROSITE" id="PS51194">
    <property type="entry name" value="HELICASE_CTER"/>
    <property type="match status" value="1"/>
</dbReference>
<dbReference type="InterPro" id="IPR001650">
    <property type="entry name" value="Helicase_C-like"/>
</dbReference>
<dbReference type="FunFam" id="3.40.50.300:FF:003021">
    <property type="entry name" value="Uncharacterized protein (Fragment)"/>
    <property type="match status" value="1"/>
</dbReference>
<evidence type="ECO:0000313" key="9">
    <source>
        <dbReference type="EnsemblMetazoa" id="CapteP109109"/>
    </source>
</evidence>
<dbReference type="FunCoup" id="R7UDG2">
    <property type="interactions" value="1213"/>
</dbReference>
<dbReference type="CDD" id="cd18793">
    <property type="entry name" value="SF2_C_SNF"/>
    <property type="match status" value="1"/>
</dbReference>
<dbReference type="SUPFAM" id="SSF52540">
    <property type="entry name" value="P-loop containing nucleoside triphosphate hydrolases"/>
    <property type="match status" value="2"/>
</dbReference>
<feature type="domain" description="Helicase C-terminal" evidence="6">
    <location>
        <begin position="383"/>
        <end position="540"/>
    </location>
</feature>
<dbReference type="EMBL" id="KB304599">
    <property type="protein sequence ID" value="ELU01833.1"/>
    <property type="molecule type" value="Genomic_DNA"/>
</dbReference>
<evidence type="ECO:0000259" key="7">
    <source>
        <dbReference type="PROSITE" id="PS51467"/>
    </source>
</evidence>
<keyword evidence="3" id="KW-0539">Nucleus</keyword>
<proteinExistence type="inferred from homology"/>
<comment type="subcellular location">
    <subcellularLocation>
        <location evidence="1">Nucleus</location>
    </subcellularLocation>
</comment>
<dbReference type="GO" id="GO:0031297">
    <property type="term" value="P:replication fork processing"/>
    <property type="evidence" value="ECO:0007669"/>
    <property type="project" value="TreeGrafter"/>
</dbReference>
<reference evidence="8 10" key="2">
    <citation type="journal article" date="2013" name="Nature">
        <title>Insights into bilaterian evolution from three spiralian genomes.</title>
        <authorList>
            <person name="Simakov O."/>
            <person name="Marletaz F."/>
            <person name="Cho S.J."/>
            <person name="Edsinger-Gonzales E."/>
            <person name="Havlak P."/>
            <person name="Hellsten U."/>
            <person name="Kuo D.H."/>
            <person name="Larsson T."/>
            <person name="Lv J."/>
            <person name="Arendt D."/>
            <person name="Savage R."/>
            <person name="Osoegawa K."/>
            <person name="de Jong P."/>
            <person name="Grimwood J."/>
            <person name="Chapman J.A."/>
            <person name="Shapiro H."/>
            <person name="Aerts A."/>
            <person name="Otillar R.P."/>
            <person name="Terry A.Y."/>
            <person name="Boore J.L."/>
            <person name="Grigoriev I.V."/>
            <person name="Lindberg D.R."/>
            <person name="Seaver E.C."/>
            <person name="Weisblat D.A."/>
            <person name="Putnam N.H."/>
            <person name="Rokhsar D.S."/>
        </authorList>
    </citation>
    <scope>NUCLEOTIDE SEQUENCE</scope>
    <source>
        <strain evidence="8 10">I ESC-2004</strain>
    </source>
</reference>
<dbReference type="PANTHER" id="PTHR45766:SF6">
    <property type="entry name" value="SWI_SNF-RELATED MATRIX-ASSOCIATED ACTIN-DEPENDENT REGULATOR OF CHROMATIN SUBFAMILY A-LIKE PROTEIN 1"/>
    <property type="match status" value="1"/>
</dbReference>
<dbReference type="GO" id="GO:0016787">
    <property type="term" value="F:hydrolase activity"/>
    <property type="evidence" value="ECO:0007669"/>
    <property type="project" value="UniProtKB-KW"/>
</dbReference>
<dbReference type="PROSITE" id="PS51192">
    <property type="entry name" value="HELICASE_ATP_BIND_1"/>
    <property type="match status" value="1"/>
</dbReference>
<dbReference type="AlphaFoldDB" id="R7UDG2"/>
<dbReference type="Gene3D" id="3.40.50.300">
    <property type="entry name" value="P-loop containing nucleotide triphosphate hydrolases"/>
    <property type="match status" value="1"/>
</dbReference>
<evidence type="ECO:0000256" key="2">
    <source>
        <dbReference type="ARBA" id="ARBA00022801"/>
    </source>
</evidence>
<reference evidence="10" key="1">
    <citation type="submission" date="2012-12" db="EMBL/GenBank/DDBJ databases">
        <authorList>
            <person name="Hellsten U."/>
            <person name="Grimwood J."/>
            <person name="Chapman J.A."/>
            <person name="Shapiro H."/>
            <person name="Aerts A."/>
            <person name="Otillar R.P."/>
            <person name="Terry A.Y."/>
            <person name="Boore J.L."/>
            <person name="Simakov O."/>
            <person name="Marletaz F."/>
            <person name="Cho S.-J."/>
            <person name="Edsinger-Gonzales E."/>
            <person name="Havlak P."/>
            <person name="Kuo D.-H."/>
            <person name="Larsson T."/>
            <person name="Lv J."/>
            <person name="Arendt D."/>
            <person name="Savage R."/>
            <person name="Osoegawa K."/>
            <person name="de Jong P."/>
            <person name="Lindberg D.R."/>
            <person name="Seaver E.C."/>
            <person name="Weisblat D.A."/>
            <person name="Putnam N.H."/>
            <person name="Grigoriev I.V."/>
            <person name="Rokhsar D.S."/>
        </authorList>
    </citation>
    <scope>NUCLEOTIDE SEQUENCE</scope>
    <source>
        <strain evidence="10">I ESC-2004</strain>
    </source>
</reference>
<evidence type="ECO:0000256" key="1">
    <source>
        <dbReference type="ARBA" id="ARBA00004123"/>
    </source>
</evidence>
<dbReference type="SMART" id="SM00487">
    <property type="entry name" value="DEXDc"/>
    <property type="match status" value="1"/>
</dbReference>
<evidence type="ECO:0000259" key="6">
    <source>
        <dbReference type="PROSITE" id="PS51194"/>
    </source>
</evidence>
<sequence>MQRVNCLSGKCVLVRRDRFAVDVSYSAPLVQLFKSMQTGQYDPATKRWTFDLSEYHDLVPGLSALSNAARIEGLPRGVLLTFDDVVHGRTSTPNFIPEVDLSCIDAPLAETLLPFQRHAINFGVYRNGRLLIADDMGLGKSLQALALAAYYRSEWPLLVVCPSSVRFAWREHVLKWLPSVEPQYINVVVSGRDPLTSGKVNIISYDLMARRVKDMDAFKVVIMDESHFLKNIKAVRTQAAVTLLKAARRVILLSGTPALSRPQELFTQISSVDHKVFPRFMEYGLRYCDAKKTQWGWDYSGSSNLHELQLVLEERIMIRRLKKDVMSQLPAKFRTMVVLDPGSLKRSRDIKASQKEFDIATGSDRRSALLQYFHETASVKSKAVTEYIMDLLEADRKLLVFAHHREVLDALENAVSKKHEYIRIDGRTSSEARDGLANNFQTNDSVRVAILSITAANAGLHLTAANLVVFAELFWNPGILAQAEDRVHRIGQEDSVTVQYLVAKDTADDSLWPLIQNKLDVLNKAGLSKDAMNMDCTTLMKVFSMQCTSQVLIVSSTGSESADITGSV</sequence>
<protein>
    <recommendedName>
        <fullName evidence="11">SWI/SNF-related matrix-associated actin-dependent regulator of chromatin subfamily A-like protein 1</fullName>
    </recommendedName>
</protein>
<comment type="similarity">
    <text evidence="4">Belongs to the SNF2/RAD54 helicase family. SMARCAL1 subfamily.</text>
</comment>
<dbReference type="InterPro" id="IPR027417">
    <property type="entry name" value="P-loop_NTPase"/>
</dbReference>
<dbReference type="STRING" id="283909.R7UDG2"/>
<keyword evidence="2" id="KW-0378">Hydrolase</keyword>
<feature type="domain" description="Helicase ATP-binding" evidence="5">
    <location>
        <begin position="121"/>
        <end position="275"/>
    </location>
</feature>